<organism evidence="2 3">
    <name type="scientific">Cucumis melo var. makuwa</name>
    <name type="common">Oriental melon</name>
    <dbReference type="NCBI Taxonomy" id="1194695"/>
    <lineage>
        <taxon>Eukaryota</taxon>
        <taxon>Viridiplantae</taxon>
        <taxon>Streptophyta</taxon>
        <taxon>Embryophyta</taxon>
        <taxon>Tracheophyta</taxon>
        <taxon>Spermatophyta</taxon>
        <taxon>Magnoliopsida</taxon>
        <taxon>eudicotyledons</taxon>
        <taxon>Gunneridae</taxon>
        <taxon>Pentapetalae</taxon>
        <taxon>rosids</taxon>
        <taxon>fabids</taxon>
        <taxon>Cucurbitales</taxon>
        <taxon>Cucurbitaceae</taxon>
        <taxon>Benincaseae</taxon>
        <taxon>Cucumis</taxon>
    </lineage>
</organism>
<accession>A0A5A7UGI4</accession>
<dbReference type="Proteomes" id="UP000321393">
    <property type="component" value="Unassembled WGS sequence"/>
</dbReference>
<evidence type="ECO:0000256" key="1">
    <source>
        <dbReference type="SAM" id="SignalP"/>
    </source>
</evidence>
<dbReference type="AlphaFoldDB" id="A0A5A7UGI4"/>
<feature type="signal peptide" evidence="1">
    <location>
        <begin position="1"/>
        <end position="21"/>
    </location>
</feature>
<keyword evidence="1" id="KW-0732">Signal</keyword>
<evidence type="ECO:0000313" key="2">
    <source>
        <dbReference type="EMBL" id="KAA0053597.1"/>
    </source>
</evidence>
<dbReference type="EMBL" id="SSTE01009356">
    <property type="protein sequence ID" value="KAA0053597.1"/>
    <property type="molecule type" value="Genomic_DNA"/>
</dbReference>
<gene>
    <name evidence="2" type="ORF">E6C27_scaffold190G001690</name>
</gene>
<comment type="caution">
    <text evidence="2">The sequence shown here is derived from an EMBL/GenBank/DDBJ whole genome shotgun (WGS) entry which is preliminary data.</text>
</comment>
<feature type="chain" id="PRO_5022955026" evidence="1">
    <location>
        <begin position="22"/>
        <end position="111"/>
    </location>
</feature>
<dbReference type="OrthoDB" id="1938625at2759"/>
<protein>
    <submittedName>
        <fullName evidence="2">Uncharacterized protein</fullName>
    </submittedName>
</protein>
<sequence length="111" mass="12725">MKILWLLLASLGSLWVAGVEASTLKERSLWLVDSEVGRYWCLRAILRKQDSLKEHIRMEVGDGRRCRVWVDPWLQMVIPLRKLGKGCFMMQQVGGMLNFFSILVRMGSGGD</sequence>
<reference evidence="2 3" key="1">
    <citation type="submission" date="2019-08" db="EMBL/GenBank/DDBJ databases">
        <title>Draft genome sequences of two oriental melons (Cucumis melo L. var makuwa).</title>
        <authorList>
            <person name="Kwon S.-Y."/>
        </authorList>
    </citation>
    <scope>NUCLEOTIDE SEQUENCE [LARGE SCALE GENOMIC DNA]</scope>
    <source>
        <strain evidence="3">cv. SW 3</strain>
        <tissue evidence="2">Leaf</tissue>
    </source>
</reference>
<evidence type="ECO:0000313" key="3">
    <source>
        <dbReference type="Proteomes" id="UP000321393"/>
    </source>
</evidence>
<name>A0A5A7UGI4_CUCMM</name>
<proteinExistence type="predicted"/>